<name>A0A5J5AA52_9ASTE</name>
<dbReference type="PANTHER" id="PTHR46050">
    <property type="entry name" value="TPR REPEAT-CONTAINING THIOREDOXIN"/>
    <property type="match status" value="1"/>
</dbReference>
<dbReference type="Gene3D" id="1.25.40.10">
    <property type="entry name" value="Tetratricopeptide repeat domain"/>
    <property type="match status" value="1"/>
</dbReference>
<keyword evidence="1" id="KW-0802">TPR repeat</keyword>
<feature type="compositionally biased region" description="Polar residues" evidence="2">
    <location>
        <begin position="75"/>
        <end position="91"/>
    </location>
</feature>
<feature type="compositionally biased region" description="Low complexity" evidence="2">
    <location>
        <begin position="64"/>
        <end position="74"/>
    </location>
</feature>
<feature type="region of interest" description="Disordered" evidence="2">
    <location>
        <begin position="199"/>
        <end position="226"/>
    </location>
</feature>
<feature type="compositionally biased region" description="Polar residues" evidence="2">
    <location>
        <begin position="645"/>
        <end position="657"/>
    </location>
</feature>
<dbReference type="SMART" id="SM00028">
    <property type="entry name" value="TPR"/>
    <property type="match status" value="5"/>
</dbReference>
<feature type="compositionally biased region" description="Gly residues" evidence="2">
    <location>
        <begin position="49"/>
        <end position="63"/>
    </location>
</feature>
<keyword evidence="4" id="KW-1185">Reference proteome</keyword>
<feature type="repeat" description="TPR" evidence="1">
    <location>
        <begin position="250"/>
        <end position="283"/>
    </location>
</feature>
<evidence type="ECO:0000313" key="3">
    <source>
        <dbReference type="EMBL" id="KAA8526297.1"/>
    </source>
</evidence>
<accession>A0A5J5AA52</accession>
<dbReference type="GO" id="GO:0005737">
    <property type="term" value="C:cytoplasm"/>
    <property type="evidence" value="ECO:0007669"/>
    <property type="project" value="TreeGrafter"/>
</dbReference>
<reference evidence="3 4" key="1">
    <citation type="submission" date="2019-09" db="EMBL/GenBank/DDBJ databases">
        <title>A chromosome-level genome assembly of the Chinese tupelo Nyssa sinensis.</title>
        <authorList>
            <person name="Yang X."/>
            <person name="Kang M."/>
            <person name="Yang Y."/>
            <person name="Xiong H."/>
            <person name="Wang M."/>
            <person name="Zhang Z."/>
            <person name="Wang Z."/>
            <person name="Wu H."/>
            <person name="Ma T."/>
            <person name="Liu J."/>
            <person name="Xi Z."/>
        </authorList>
    </citation>
    <scope>NUCLEOTIDE SEQUENCE [LARGE SCALE GENOMIC DNA]</scope>
    <source>
        <strain evidence="3">J267</strain>
        <tissue evidence="3">Leaf</tissue>
    </source>
</reference>
<feature type="compositionally biased region" description="Low complexity" evidence="2">
    <location>
        <begin position="135"/>
        <end position="154"/>
    </location>
</feature>
<dbReference type="OrthoDB" id="2121326at2759"/>
<dbReference type="InterPro" id="IPR011990">
    <property type="entry name" value="TPR-like_helical_dom_sf"/>
</dbReference>
<feature type="region of interest" description="Disordered" evidence="2">
    <location>
        <begin position="22"/>
        <end position="160"/>
    </location>
</feature>
<gene>
    <name evidence="3" type="ORF">F0562_008500</name>
</gene>
<dbReference type="SUPFAM" id="SSF48452">
    <property type="entry name" value="TPR-like"/>
    <property type="match status" value="2"/>
</dbReference>
<evidence type="ECO:0000313" key="4">
    <source>
        <dbReference type="Proteomes" id="UP000325577"/>
    </source>
</evidence>
<dbReference type="PANTHER" id="PTHR46050:SF29">
    <property type="entry name" value="TPR REPEAT-CONTAINING THIOREDOXIN TTL4"/>
    <property type="match status" value="1"/>
</dbReference>
<organism evidence="3 4">
    <name type="scientific">Nyssa sinensis</name>
    <dbReference type="NCBI Taxonomy" id="561372"/>
    <lineage>
        <taxon>Eukaryota</taxon>
        <taxon>Viridiplantae</taxon>
        <taxon>Streptophyta</taxon>
        <taxon>Embryophyta</taxon>
        <taxon>Tracheophyta</taxon>
        <taxon>Spermatophyta</taxon>
        <taxon>Magnoliopsida</taxon>
        <taxon>eudicotyledons</taxon>
        <taxon>Gunneridae</taxon>
        <taxon>Pentapetalae</taxon>
        <taxon>asterids</taxon>
        <taxon>Cornales</taxon>
        <taxon>Nyssaceae</taxon>
        <taxon>Nyssa</taxon>
    </lineage>
</organism>
<sequence length="657" mass="70449">MSHPGKPLREMGLDSLADRFQESFSFDQNKPDFKELHLGSPISPLVTRGGSGGGGGGGGGGGATTTSTSSSSGSLSNHTPNVKRSNGSVTCYSGELSSSTETSPTTSETLRSVATPRNSKPGHRRSNSSGPPLIYSGSGSYYNSSSSSSGSTTNTGGGSCGGAGGANSVSSPNTIMYPSGNICPSGKILKSNMGCRTSNRTDTLGSGTSNYGHGSIMRGGGGKLETNGSGNIQFAGESAMVKRATSSSDPEEVKKAGNELYRRGHFVEALSLYDRAIALSPENASYRSNRAAALTMLGKLGEAVRECEEAERLDPGYGRAHQRLASLYLRLGQIENARRQLYFHGQQPDPAELQKLHSLEKHLKRCADARKIGDWKCALKECDAAMVAGAESSPQVVACKAEAFLKLHQVEDADTSLSNIPKLEPYPASCSQTRFFGMHSETYVLYVRAQVDMALGRFENAVAAVEKAGLLDYGNIEVAMLLNNVKLVTRARARGKDLFDSGRFAEACTAYGEGLRYNLSNSVLYCNRAVCWSKLGLWEQSVEDCNQALKFQPNYTKAILRRAVSYAKLERWAEAVRDYEVLRRELPGDNQVAESLLRAQVALKKLHREEVHNMKFGGEVEEVSALVRFKAAISSPGECGGELSSGKSQKHMNCTNI</sequence>
<proteinExistence type="predicted"/>
<feature type="region of interest" description="Disordered" evidence="2">
    <location>
        <begin position="637"/>
        <end position="657"/>
    </location>
</feature>
<dbReference type="InterPro" id="IPR044534">
    <property type="entry name" value="TTL1-4"/>
</dbReference>
<dbReference type="PROSITE" id="PS50005">
    <property type="entry name" value="TPR"/>
    <property type="match status" value="1"/>
</dbReference>
<dbReference type="EMBL" id="CM018046">
    <property type="protein sequence ID" value="KAA8526297.1"/>
    <property type="molecule type" value="Genomic_DNA"/>
</dbReference>
<dbReference type="Pfam" id="PF13432">
    <property type="entry name" value="TPR_16"/>
    <property type="match status" value="1"/>
</dbReference>
<dbReference type="AlphaFoldDB" id="A0A5J5AA52"/>
<dbReference type="InterPro" id="IPR019734">
    <property type="entry name" value="TPR_rpt"/>
</dbReference>
<protein>
    <submittedName>
        <fullName evidence="3">Uncharacterized protein</fullName>
    </submittedName>
</protein>
<feature type="compositionally biased region" description="Low complexity" evidence="2">
    <location>
        <begin position="97"/>
        <end position="109"/>
    </location>
</feature>
<dbReference type="Proteomes" id="UP000325577">
    <property type="component" value="Linkage Group LG3"/>
</dbReference>
<evidence type="ECO:0000256" key="2">
    <source>
        <dbReference type="SAM" id="MobiDB-lite"/>
    </source>
</evidence>
<feature type="compositionally biased region" description="Polar residues" evidence="2">
    <location>
        <begin position="199"/>
        <end position="212"/>
    </location>
</feature>
<evidence type="ECO:0000256" key="1">
    <source>
        <dbReference type="PROSITE-ProRule" id="PRU00339"/>
    </source>
</evidence>